<feature type="domain" description="DUF7309" evidence="3">
    <location>
        <begin position="240"/>
        <end position="407"/>
    </location>
</feature>
<dbReference type="PANTHER" id="PTHR41878:SF1">
    <property type="entry name" value="TNPR PROTEIN"/>
    <property type="match status" value="1"/>
</dbReference>
<protein>
    <submittedName>
        <fullName evidence="4">Plasmid pRiA4b ORF-3 family protein</fullName>
    </submittedName>
</protein>
<dbReference type="InterPro" id="IPR012912">
    <property type="entry name" value="Plasmid_pRiA4b_Orf3-like"/>
</dbReference>
<dbReference type="Pfam" id="PF23988">
    <property type="entry name" value="DUF7309"/>
    <property type="match status" value="1"/>
</dbReference>
<dbReference type="InterPro" id="IPR055733">
    <property type="entry name" value="DUF7309"/>
</dbReference>
<dbReference type="PANTHER" id="PTHR41878">
    <property type="entry name" value="LEXA REPRESSOR-RELATED"/>
    <property type="match status" value="1"/>
</dbReference>
<sequence length="565" mass="65513">MKAYQLKITIKNSHPPIWRRCIIPAGITFSQLGVLFNEIMGWKGYHLFSFEFQDYRIRVEELDEDYDDPYYELEEASETLIDPYMENTKWFTYSYDFGDDWEHRVEVEEIVYDCGYTCPVVLKARGACPFEDCGGIYGYYRYLEALQDEENEEHQHLTDWVQDMGYGDPEEPFDPKRYDIEEVNESLSAHFQIRVTQKPVYETSNEIYEKLVSGSSVLTIAKSEADGMTSGRREAETEEWRALYEAGARVKELQPWETFWDMDLIALDGGWNEEVYVSILGKGGDCYGISVYEGLDGLNDFMMLTLSERMNISSEYAMFSQNNLTCYWGNREELSEKQRKIIKDIGYRFRGKNQWLYFMSFRKGYFPFNMDQDEVRRMTMYLEMLADAVEYYQENGLKTDFEHKNMFYYSKAEGKVTAEERKLPFTGCRFPSLTLTDGELLEDLRSSQKGDAVLEADIIYLGAAVSDKKYERPANPCLCLLAEARSGMMLAADMAGPEKDAGIMLAQAVADFTLTYGAPKEIRVSNVMIEAILAHLCQEAGIRLRRVKRLHAVEDFVQGMKRLSY</sequence>
<proteinExistence type="predicted"/>
<dbReference type="InterPro" id="IPR054216">
    <property type="entry name" value="DUF6930"/>
</dbReference>
<dbReference type="EMBL" id="DWWK01000076">
    <property type="protein sequence ID" value="HJC38467.1"/>
    <property type="molecule type" value="Genomic_DNA"/>
</dbReference>
<evidence type="ECO:0000259" key="3">
    <source>
        <dbReference type="Pfam" id="PF23988"/>
    </source>
</evidence>
<feature type="domain" description="Plasmid pRiA4b Orf3-like" evidence="1">
    <location>
        <begin position="2"/>
        <end position="181"/>
    </location>
</feature>
<dbReference type="Pfam" id="PF07929">
    <property type="entry name" value="PRiA4_ORF3"/>
    <property type="match status" value="1"/>
</dbReference>
<feature type="domain" description="DUF6930" evidence="2">
    <location>
        <begin position="441"/>
        <end position="561"/>
    </location>
</feature>
<evidence type="ECO:0000259" key="2">
    <source>
        <dbReference type="Pfam" id="PF22007"/>
    </source>
</evidence>
<dbReference type="SUPFAM" id="SSF159941">
    <property type="entry name" value="MM3350-like"/>
    <property type="match status" value="1"/>
</dbReference>
<comment type="caution">
    <text evidence="4">The sequence shown here is derived from an EMBL/GenBank/DDBJ whole genome shotgun (WGS) entry which is preliminary data.</text>
</comment>
<dbReference type="InterPro" id="IPR024047">
    <property type="entry name" value="MM3350-like_sf"/>
</dbReference>
<reference evidence="4" key="1">
    <citation type="journal article" date="2021" name="PeerJ">
        <title>Extensive microbial diversity within the chicken gut microbiome revealed by metagenomics and culture.</title>
        <authorList>
            <person name="Gilroy R."/>
            <person name="Ravi A."/>
            <person name="Getino M."/>
            <person name="Pursley I."/>
            <person name="Horton D.L."/>
            <person name="Alikhan N.F."/>
            <person name="Baker D."/>
            <person name="Gharbi K."/>
            <person name="Hall N."/>
            <person name="Watson M."/>
            <person name="Adriaenssens E.M."/>
            <person name="Foster-Nyarko E."/>
            <person name="Jarju S."/>
            <person name="Secka A."/>
            <person name="Antonio M."/>
            <person name="Oren A."/>
            <person name="Chaudhuri R.R."/>
            <person name="La Ragione R."/>
            <person name="Hildebrand F."/>
            <person name="Pallen M.J."/>
        </authorList>
    </citation>
    <scope>NUCLEOTIDE SEQUENCE</scope>
    <source>
        <strain evidence="4">ChiGjej1B1-1692</strain>
    </source>
</reference>
<gene>
    <name evidence="4" type="ORF">H9757_05330</name>
</gene>
<dbReference type="Proteomes" id="UP000823894">
    <property type="component" value="Unassembled WGS sequence"/>
</dbReference>
<evidence type="ECO:0000313" key="4">
    <source>
        <dbReference type="EMBL" id="HJC38467.1"/>
    </source>
</evidence>
<reference evidence="4" key="2">
    <citation type="submission" date="2021-04" db="EMBL/GenBank/DDBJ databases">
        <authorList>
            <person name="Gilroy R."/>
        </authorList>
    </citation>
    <scope>NUCLEOTIDE SEQUENCE</scope>
    <source>
        <strain evidence="4">ChiGjej1B1-1692</strain>
    </source>
</reference>
<evidence type="ECO:0000259" key="1">
    <source>
        <dbReference type="Pfam" id="PF07929"/>
    </source>
</evidence>
<name>A0A9D2NV25_9FIRM</name>
<accession>A0A9D2NV25</accession>
<organism evidence="4 5">
    <name type="scientific">Candidatus Mediterraneibacter faecigallinarum</name>
    <dbReference type="NCBI Taxonomy" id="2838669"/>
    <lineage>
        <taxon>Bacteria</taxon>
        <taxon>Bacillati</taxon>
        <taxon>Bacillota</taxon>
        <taxon>Clostridia</taxon>
        <taxon>Lachnospirales</taxon>
        <taxon>Lachnospiraceae</taxon>
        <taxon>Mediterraneibacter</taxon>
    </lineage>
</organism>
<dbReference type="AlphaFoldDB" id="A0A9D2NV25"/>
<evidence type="ECO:0000313" key="5">
    <source>
        <dbReference type="Proteomes" id="UP000823894"/>
    </source>
</evidence>
<dbReference type="Pfam" id="PF22007">
    <property type="entry name" value="DUF6930"/>
    <property type="match status" value="1"/>
</dbReference>
<dbReference type="Gene3D" id="3.10.290.30">
    <property type="entry name" value="MM3350-like"/>
    <property type="match status" value="1"/>
</dbReference>